<evidence type="ECO:0000256" key="4">
    <source>
        <dbReference type="ARBA" id="ARBA00022898"/>
    </source>
</evidence>
<dbReference type="InterPro" id="IPR015421">
    <property type="entry name" value="PyrdxlP-dep_Trfase_major"/>
</dbReference>
<evidence type="ECO:0000313" key="6">
    <source>
        <dbReference type="EMBL" id="KAE9584369.1"/>
    </source>
</evidence>
<proteinExistence type="predicted"/>
<dbReference type="GO" id="GO:0030170">
    <property type="term" value="F:pyridoxal phosphate binding"/>
    <property type="evidence" value="ECO:0007669"/>
    <property type="project" value="InterPro"/>
</dbReference>
<gene>
    <name evidence="6" type="ORF">Lalb_Chr00c21g0406181</name>
</gene>
<reference evidence="7" key="1">
    <citation type="journal article" date="2020" name="Nat. Commun.">
        <title>Genome sequence of the cluster root forming white lupin.</title>
        <authorList>
            <person name="Hufnagel B."/>
            <person name="Marques A."/>
            <person name="Soriano A."/>
            <person name="Marques L."/>
            <person name="Divol F."/>
            <person name="Doumas P."/>
            <person name="Sallet E."/>
            <person name="Mancinotti D."/>
            <person name="Carrere S."/>
            <person name="Marande W."/>
            <person name="Arribat S."/>
            <person name="Keller J."/>
            <person name="Huneau C."/>
            <person name="Blein T."/>
            <person name="Aime D."/>
            <person name="Laguerre M."/>
            <person name="Taylor J."/>
            <person name="Schubert V."/>
            <person name="Nelson M."/>
            <person name="Geu-Flores F."/>
            <person name="Crespi M."/>
            <person name="Gallardo-Guerrero K."/>
            <person name="Delaux P.-M."/>
            <person name="Salse J."/>
            <person name="Berges H."/>
            <person name="Guyot R."/>
            <person name="Gouzy J."/>
            <person name="Peret B."/>
        </authorList>
    </citation>
    <scope>NUCLEOTIDE SEQUENCE [LARGE SCALE GENOMIC DNA]</scope>
    <source>
        <strain evidence="7">cv. Amiga</strain>
    </source>
</reference>
<dbReference type="OrthoDB" id="2414662at2759"/>
<keyword evidence="2" id="KW-0032">Aminotransferase</keyword>
<dbReference type="GO" id="GO:0005737">
    <property type="term" value="C:cytoplasm"/>
    <property type="evidence" value="ECO:0007669"/>
    <property type="project" value="TreeGrafter"/>
</dbReference>
<dbReference type="InterPro" id="IPR004839">
    <property type="entry name" value="Aminotransferase_I/II_large"/>
</dbReference>
<dbReference type="SUPFAM" id="SSF53383">
    <property type="entry name" value="PLP-dependent transferases"/>
    <property type="match status" value="1"/>
</dbReference>
<sequence>MAGAKVKGIITLHPPYFSVPIEELKSAISKNTRAILINTPHNPTGRSSPEWS</sequence>
<dbReference type="PANTHER" id="PTHR43807:SF20">
    <property type="entry name" value="FI04487P"/>
    <property type="match status" value="1"/>
</dbReference>
<geneLocation type="mitochondrion" evidence="6"/>
<name>A0A6A4NAK9_LUPAL</name>
<evidence type="ECO:0000259" key="5">
    <source>
        <dbReference type="Pfam" id="PF00155"/>
    </source>
</evidence>
<evidence type="ECO:0000256" key="3">
    <source>
        <dbReference type="ARBA" id="ARBA00022679"/>
    </source>
</evidence>
<keyword evidence="3 6" id="KW-0808">Transferase</keyword>
<dbReference type="InterPro" id="IPR051326">
    <property type="entry name" value="Kynurenine-oxoglutarate_AT"/>
</dbReference>
<protein>
    <submittedName>
        <fullName evidence="6">Putative pyridoxal phosphate-dependent transferase</fullName>
    </submittedName>
</protein>
<dbReference type="Gene3D" id="3.40.640.10">
    <property type="entry name" value="Type I PLP-dependent aspartate aminotransferase-like (Major domain)"/>
    <property type="match status" value="1"/>
</dbReference>
<accession>A0A6A4NAK9</accession>
<comment type="caution">
    <text evidence="6">The sequence shown here is derived from an EMBL/GenBank/DDBJ whole genome shotgun (WGS) entry which is preliminary data.</text>
</comment>
<evidence type="ECO:0000256" key="2">
    <source>
        <dbReference type="ARBA" id="ARBA00022576"/>
    </source>
</evidence>
<dbReference type="Proteomes" id="UP000447434">
    <property type="component" value="Unassembled WGS sequence"/>
</dbReference>
<evidence type="ECO:0000313" key="7">
    <source>
        <dbReference type="Proteomes" id="UP000447434"/>
    </source>
</evidence>
<dbReference type="PANTHER" id="PTHR43807">
    <property type="entry name" value="FI04487P"/>
    <property type="match status" value="1"/>
</dbReference>
<keyword evidence="7" id="KW-1185">Reference proteome</keyword>
<feature type="domain" description="Aminotransferase class I/classII large" evidence="5">
    <location>
        <begin position="2"/>
        <end position="47"/>
    </location>
</feature>
<organism evidence="6 7">
    <name type="scientific">Lupinus albus</name>
    <name type="common">White lupine</name>
    <name type="synonym">Lupinus termis</name>
    <dbReference type="NCBI Taxonomy" id="3870"/>
    <lineage>
        <taxon>Eukaryota</taxon>
        <taxon>Viridiplantae</taxon>
        <taxon>Streptophyta</taxon>
        <taxon>Embryophyta</taxon>
        <taxon>Tracheophyta</taxon>
        <taxon>Spermatophyta</taxon>
        <taxon>Magnoliopsida</taxon>
        <taxon>eudicotyledons</taxon>
        <taxon>Gunneridae</taxon>
        <taxon>Pentapetalae</taxon>
        <taxon>rosids</taxon>
        <taxon>fabids</taxon>
        <taxon>Fabales</taxon>
        <taxon>Fabaceae</taxon>
        <taxon>Papilionoideae</taxon>
        <taxon>50 kb inversion clade</taxon>
        <taxon>genistoids sensu lato</taxon>
        <taxon>core genistoids</taxon>
        <taxon>Genisteae</taxon>
        <taxon>Lupinus</taxon>
    </lineage>
</organism>
<dbReference type="GO" id="GO:0016212">
    <property type="term" value="F:kynurenine-oxoglutarate transaminase activity"/>
    <property type="evidence" value="ECO:0007669"/>
    <property type="project" value="TreeGrafter"/>
</dbReference>
<evidence type="ECO:0000256" key="1">
    <source>
        <dbReference type="ARBA" id="ARBA00001933"/>
    </source>
</evidence>
<dbReference type="AlphaFoldDB" id="A0A6A4NAK9"/>
<comment type="cofactor">
    <cofactor evidence="1">
        <name>pyridoxal 5'-phosphate</name>
        <dbReference type="ChEBI" id="CHEBI:597326"/>
    </cofactor>
</comment>
<keyword evidence="6" id="KW-0496">Mitochondrion</keyword>
<dbReference type="InterPro" id="IPR015424">
    <property type="entry name" value="PyrdxlP-dep_Trfase"/>
</dbReference>
<keyword evidence="4" id="KW-0663">Pyridoxal phosphate</keyword>
<dbReference type="Pfam" id="PF00155">
    <property type="entry name" value="Aminotran_1_2"/>
    <property type="match status" value="1"/>
</dbReference>
<dbReference type="EMBL" id="WOCE01000046">
    <property type="protein sequence ID" value="KAE9584369.1"/>
    <property type="molecule type" value="Genomic_DNA"/>
</dbReference>